<sequence>MCYQTSVPPLGKESEKSRKSGPENHPEVMTTRSEAQNESDNAPKERENLKRPVHHEEIVKVPFDKKEPEKT</sequence>
<feature type="compositionally biased region" description="Basic and acidic residues" evidence="1">
    <location>
        <begin position="12"/>
        <end position="26"/>
    </location>
</feature>
<gene>
    <name evidence="2" type="ORF">LIER_29351</name>
</gene>
<reference evidence="2 3" key="1">
    <citation type="submission" date="2024-01" db="EMBL/GenBank/DDBJ databases">
        <title>The complete chloroplast genome sequence of Lithospermum erythrorhizon: insights into the phylogenetic relationship among Boraginaceae species and the maternal lineages of purple gromwells.</title>
        <authorList>
            <person name="Okada T."/>
            <person name="Watanabe K."/>
        </authorList>
    </citation>
    <scope>NUCLEOTIDE SEQUENCE [LARGE SCALE GENOMIC DNA]</scope>
</reference>
<accession>A0AAV3RP22</accession>
<proteinExistence type="predicted"/>
<name>A0AAV3RP22_LITER</name>
<dbReference type="Proteomes" id="UP001454036">
    <property type="component" value="Unassembled WGS sequence"/>
</dbReference>
<feature type="region of interest" description="Disordered" evidence="1">
    <location>
        <begin position="1"/>
        <end position="71"/>
    </location>
</feature>
<feature type="compositionally biased region" description="Polar residues" evidence="1">
    <location>
        <begin position="30"/>
        <end position="40"/>
    </location>
</feature>
<evidence type="ECO:0000313" key="3">
    <source>
        <dbReference type="Proteomes" id="UP001454036"/>
    </source>
</evidence>
<keyword evidence="3" id="KW-1185">Reference proteome</keyword>
<feature type="compositionally biased region" description="Basic and acidic residues" evidence="1">
    <location>
        <begin position="41"/>
        <end position="71"/>
    </location>
</feature>
<evidence type="ECO:0000256" key="1">
    <source>
        <dbReference type="SAM" id="MobiDB-lite"/>
    </source>
</evidence>
<dbReference type="AlphaFoldDB" id="A0AAV3RP22"/>
<comment type="caution">
    <text evidence="2">The sequence shown here is derived from an EMBL/GenBank/DDBJ whole genome shotgun (WGS) entry which is preliminary data.</text>
</comment>
<organism evidence="2 3">
    <name type="scientific">Lithospermum erythrorhizon</name>
    <name type="common">Purple gromwell</name>
    <name type="synonym">Lithospermum officinale var. erythrorhizon</name>
    <dbReference type="NCBI Taxonomy" id="34254"/>
    <lineage>
        <taxon>Eukaryota</taxon>
        <taxon>Viridiplantae</taxon>
        <taxon>Streptophyta</taxon>
        <taxon>Embryophyta</taxon>
        <taxon>Tracheophyta</taxon>
        <taxon>Spermatophyta</taxon>
        <taxon>Magnoliopsida</taxon>
        <taxon>eudicotyledons</taxon>
        <taxon>Gunneridae</taxon>
        <taxon>Pentapetalae</taxon>
        <taxon>asterids</taxon>
        <taxon>lamiids</taxon>
        <taxon>Boraginales</taxon>
        <taxon>Boraginaceae</taxon>
        <taxon>Boraginoideae</taxon>
        <taxon>Lithospermeae</taxon>
        <taxon>Lithospermum</taxon>
    </lineage>
</organism>
<dbReference type="EMBL" id="BAABME010010082">
    <property type="protein sequence ID" value="GAA0176342.1"/>
    <property type="molecule type" value="Genomic_DNA"/>
</dbReference>
<evidence type="ECO:0000313" key="2">
    <source>
        <dbReference type="EMBL" id="GAA0176342.1"/>
    </source>
</evidence>
<protein>
    <submittedName>
        <fullName evidence="2">Uncharacterized protein</fullName>
    </submittedName>
</protein>